<dbReference type="PANTHER" id="PTHR38111">
    <property type="entry name" value="ZN(2)-C6 FUNGAL-TYPE DOMAIN-CONTAINING PROTEIN-RELATED"/>
    <property type="match status" value="1"/>
</dbReference>
<dbReference type="Pfam" id="PF00172">
    <property type="entry name" value="Zn_clus"/>
    <property type="match status" value="1"/>
</dbReference>
<keyword evidence="1" id="KW-0539">Nucleus</keyword>
<sequence length="487" mass="53400">MVGVPRSSGCQLCRKRRVKCDEVKPACGNCLRYGAACPGYEKQLKFVSGKHVVRPKGSGAKLSPSSQRGGGSSSSSSSSNGSPSSSSLMSFSSPAQSITRSPSPNRAQFVATMLASATVTLQQKDVTGFFSWMQLGSIGMTAGLDSALCCLSMHIVGKNVGDAAMVASSRTLYGQSLAELQRQLVHRTKWRDSDTLCMAILLCIFELFAGTGSSDSWLQHARGIGVLIEQRGPAAHADGWDAAMLLSIRGILIMSDLFYPRDEACFLSRKEWHHVMKDRGRRLIHPPTISDESIEAVDEYNVQLAYVPEVVRLGYPALLAARSGMPPDPVYIAAARPIAVRCHAHMKAWNEKYKHVFPPVEEVPSEDPDSLYATVIKYPVGWAGTMQISYWATMVLLQGMLGVLQHEHNYEQEQQEYVRGILRSVEHLGQGPLGAYRVGYAVRVAYEVASADAQAWIRRQLDRLSKTYAAVDKATYPEQRADDEGYS</sequence>
<dbReference type="Proteomes" id="UP000039046">
    <property type="component" value="Unassembled WGS sequence"/>
</dbReference>
<dbReference type="InterPro" id="IPR036864">
    <property type="entry name" value="Zn2-C6_fun-type_DNA-bd_sf"/>
</dbReference>
<dbReference type="GO" id="GO:0000981">
    <property type="term" value="F:DNA-binding transcription factor activity, RNA polymerase II-specific"/>
    <property type="evidence" value="ECO:0007669"/>
    <property type="project" value="InterPro"/>
</dbReference>
<dbReference type="CDD" id="cd00067">
    <property type="entry name" value="GAL4"/>
    <property type="match status" value="1"/>
</dbReference>
<evidence type="ECO:0000256" key="1">
    <source>
        <dbReference type="ARBA" id="ARBA00023242"/>
    </source>
</evidence>
<evidence type="ECO:0000313" key="5">
    <source>
        <dbReference type="Proteomes" id="UP000039046"/>
    </source>
</evidence>
<keyword evidence="5" id="KW-1185">Reference proteome</keyword>
<evidence type="ECO:0000313" key="4">
    <source>
        <dbReference type="EMBL" id="CEJ89509.1"/>
    </source>
</evidence>
<protein>
    <recommendedName>
        <fullName evidence="3">Zn(2)-C6 fungal-type domain-containing protein</fullName>
    </recommendedName>
</protein>
<dbReference type="PROSITE" id="PS00463">
    <property type="entry name" value="ZN2_CY6_FUNGAL_1"/>
    <property type="match status" value="1"/>
</dbReference>
<dbReference type="InterPro" id="IPR001138">
    <property type="entry name" value="Zn2Cys6_DnaBD"/>
</dbReference>
<reference evidence="4 5" key="1">
    <citation type="journal article" date="2015" name="Genome Announc.">
        <title>Draft Genome Sequence and Gene Annotation of the Entomopathogenic Fungus Verticillium hemipterigenum.</title>
        <authorList>
            <person name="Horn F."/>
            <person name="Habel A."/>
            <person name="Scharf D.H."/>
            <person name="Dworschak J."/>
            <person name="Brakhage A.A."/>
            <person name="Guthke R."/>
            <person name="Hertweck C."/>
            <person name="Linde J."/>
        </authorList>
    </citation>
    <scope>NUCLEOTIDE SEQUENCE [LARGE SCALE GENOMIC DNA]</scope>
</reference>
<dbReference type="InterPro" id="IPR053178">
    <property type="entry name" value="Osmoadaptation_assoc"/>
</dbReference>
<proteinExistence type="predicted"/>
<feature type="compositionally biased region" description="Low complexity" evidence="2">
    <location>
        <begin position="63"/>
        <end position="94"/>
    </location>
</feature>
<dbReference type="GO" id="GO:0008270">
    <property type="term" value="F:zinc ion binding"/>
    <property type="evidence" value="ECO:0007669"/>
    <property type="project" value="InterPro"/>
</dbReference>
<dbReference type="HOGENOM" id="CLU_021599_8_2_1"/>
<dbReference type="InterPro" id="IPR021858">
    <property type="entry name" value="Fun_TF"/>
</dbReference>
<evidence type="ECO:0000256" key="2">
    <source>
        <dbReference type="SAM" id="MobiDB-lite"/>
    </source>
</evidence>
<name>A0A0A1T3V4_9HYPO</name>
<feature type="domain" description="Zn(2)-C6 fungal-type" evidence="3">
    <location>
        <begin position="9"/>
        <end position="37"/>
    </location>
</feature>
<dbReference type="OrthoDB" id="3525185at2759"/>
<evidence type="ECO:0000259" key="3">
    <source>
        <dbReference type="PROSITE" id="PS50048"/>
    </source>
</evidence>
<dbReference type="SUPFAM" id="SSF57701">
    <property type="entry name" value="Zn2/Cys6 DNA-binding domain"/>
    <property type="match status" value="1"/>
</dbReference>
<dbReference type="PROSITE" id="PS50048">
    <property type="entry name" value="ZN2_CY6_FUNGAL_2"/>
    <property type="match status" value="1"/>
</dbReference>
<dbReference type="STRING" id="1531966.A0A0A1T3V4"/>
<dbReference type="Gene3D" id="4.10.240.10">
    <property type="entry name" value="Zn(2)-C6 fungal-type DNA-binding domain"/>
    <property type="match status" value="1"/>
</dbReference>
<dbReference type="SMART" id="SM00066">
    <property type="entry name" value="GAL4"/>
    <property type="match status" value="1"/>
</dbReference>
<organism evidence="4 5">
    <name type="scientific">[Torrubiella] hemipterigena</name>
    <dbReference type="NCBI Taxonomy" id="1531966"/>
    <lineage>
        <taxon>Eukaryota</taxon>
        <taxon>Fungi</taxon>
        <taxon>Dikarya</taxon>
        <taxon>Ascomycota</taxon>
        <taxon>Pezizomycotina</taxon>
        <taxon>Sordariomycetes</taxon>
        <taxon>Hypocreomycetidae</taxon>
        <taxon>Hypocreales</taxon>
        <taxon>Clavicipitaceae</taxon>
        <taxon>Clavicipitaceae incertae sedis</taxon>
        <taxon>'Torrubiella' clade</taxon>
    </lineage>
</organism>
<feature type="region of interest" description="Disordered" evidence="2">
    <location>
        <begin position="54"/>
        <end position="103"/>
    </location>
</feature>
<dbReference type="PANTHER" id="PTHR38111:SF5">
    <property type="entry name" value="TRANSCRIPTION FACTOR DOMAIN-CONTAINING PROTEIN"/>
    <property type="match status" value="1"/>
</dbReference>
<dbReference type="AlphaFoldDB" id="A0A0A1T3V4"/>
<dbReference type="Pfam" id="PF11951">
    <property type="entry name" value="Fungal_trans_2"/>
    <property type="match status" value="1"/>
</dbReference>
<gene>
    <name evidence="4" type="ORF">VHEMI05350</name>
</gene>
<dbReference type="EMBL" id="CDHN01000002">
    <property type="protein sequence ID" value="CEJ89509.1"/>
    <property type="molecule type" value="Genomic_DNA"/>
</dbReference>
<accession>A0A0A1T3V4</accession>